<evidence type="ECO:0000313" key="1">
    <source>
        <dbReference type="EMBL" id="RXI79824.1"/>
    </source>
</evidence>
<gene>
    <name evidence="1" type="ORF">DXH47_01445</name>
</gene>
<dbReference type="RefSeq" id="WP_129031312.1">
    <property type="nucleotide sequence ID" value="NZ_CP059603.1"/>
</dbReference>
<dbReference type="NCBIfam" id="TIGR02327">
    <property type="entry name" value="int_mem_ywzB"/>
    <property type="match status" value="1"/>
</dbReference>
<reference evidence="1 2" key="1">
    <citation type="submission" date="2018-08" db="EMBL/GenBank/DDBJ databases">
        <title>Lactobacillus suantsai sp. nov., isolated from traditional fermented suan-tsai in Taiwan.</title>
        <authorList>
            <person name="Huang C.-H."/>
        </authorList>
    </citation>
    <scope>NUCLEOTIDE SEQUENCE [LARGE SCALE GENOMIC DNA]</scope>
    <source>
        <strain evidence="1 2">BCRC 12945</strain>
    </source>
</reference>
<organism evidence="1 2">
    <name type="scientific">Levilactobacillus suantsaii</name>
    <dbReference type="NCBI Taxonomy" id="2292255"/>
    <lineage>
        <taxon>Bacteria</taxon>
        <taxon>Bacillati</taxon>
        <taxon>Bacillota</taxon>
        <taxon>Bacilli</taxon>
        <taxon>Lactobacillales</taxon>
        <taxon>Lactobacillaceae</taxon>
        <taxon>Levilactobacillus</taxon>
    </lineage>
</organism>
<dbReference type="Proteomes" id="UP000290602">
    <property type="component" value="Unassembled WGS sequence"/>
</dbReference>
<dbReference type="InterPro" id="IPR009526">
    <property type="entry name" value="DUF1146"/>
</dbReference>
<name>A0A4V1LFM0_9LACO</name>
<protein>
    <submittedName>
        <fullName evidence="1">DUF1146 domain-containing protein</fullName>
    </submittedName>
</protein>
<evidence type="ECO:0000313" key="2">
    <source>
        <dbReference type="Proteomes" id="UP000290602"/>
    </source>
</evidence>
<keyword evidence="2" id="KW-1185">Reference proteome</keyword>
<comment type="caution">
    <text evidence="1">The sequence shown here is derived from an EMBL/GenBank/DDBJ whole genome shotgun (WGS) entry which is preliminary data.</text>
</comment>
<dbReference type="OrthoDB" id="1651016at2"/>
<accession>A0A4V1LFM0</accession>
<sequence>MKLLGIQGILTITSHLCFIALAFWSISALHIERLMPFYPRQARVLIVMLAVAVGFGCSSFFLDFIDNVRNLGYLVR</sequence>
<dbReference type="AlphaFoldDB" id="A0A4V1LFM0"/>
<proteinExistence type="predicted"/>
<dbReference type="Pfam" id="PF06612">
    <property type="entry name" value="DUF1146"/>
    <property type="match status" value="1"/>
</dbReference>
<dbReference type="EMBL" id="QXIL01000002">
    <property type="protein sequence ID" value="RXI79824.1"/>
    <property type="molecule type" value="Genomic_DNA"/>
</dbReference>